<keyword evidence="4 7" id="KW-0732">Signal</keyword>
<evidence type="ECO:0000313" key="8">
    <source>
        <dbReference type="EMBL" id="RKU48882.1"/>
    </source>
</evidence>
<dbReference type="GO" id="GO:0004185">
    <property type="term" value="F:serine-type carboxypeptidase activity"/>
    <property type="evidence" value="ECO:0007669"/>
    <property type="project" value="InterPro"/>
</dbReference>
<keyword evidence="9" id="KW-1185">Reference proteome</keyword>
<evidence type="ECO:0000256" key="6">
    <source>
        <dbReference type="ARBA" id="ARBA00023180"/>
    </source>
</evidence>
<evidence type="ECO:0000256" key="3">
    <source>
        <dbReference type="ARBA" id="ARBA00022670"/>
    </source>
</evidence>
<accession>A0A420YM02</accession>
<dbReference type="InterPro" id="IPR029058">
    <property type="entry name" value="AB_hydrolase_fold"/>
</dbReference>
<reference evidence="8 9" key="1">
    <citation type="submission" date="2018-08" db="EMBL/GenBank/DDBJ databases">
        <title>Draft genome of the lignicolous fungus Coniochaeta pulveracea.</title>
        <authorList>
            <person name="Borstlap C.J."/>
            <person name="De Witt R.N."/>
            <person name="Botha A."/>
            <person name="Volschenk H."/>
        </authorList>
    </citation>
    <scope>NUCLEOTIDE SEQUENCE [LARGE SCALE GENOMIC DNA]</scope>
    <source>
        <strain evidence="8 9">CAB683</strain>
    </source>
</reference>
<dbReference type="InterPro" id="IPR001563">
    <property type="entry name" value="Peptidase_S10"/>
</dbReference>
<name>A0A420YM02_9PEZI</name>
<keyword evidence="6" id="KW-0325">Glycoprotein</keyword>
<dbReference type="GO" id="GO:0000324">
    <property type="term" value="C:fungal-type vacuole"/>
    <property type="evidence" value="ECO:0007669"/>
    <property type="project" value="TreeGrafter"/>
</dbReference>
<comment type="similarity">
    <text evidence="1">Belongs to the peptidase S10 family.</text>
</comment>
<gene>
    <name evidence="8" type="ORF">DL546_008463</name>
</gene>
<feature type="chain" id="PRO_5019353159" description="Alpha/beta-hydrolase" evidence="7">
    <location>
        <begin position="22"/>
        <end position="635"/>
    </location>
</feature>
<protein>
    <recommendedName>
        <fullName evidence="10">Alpha/beta-hydrolase</fullName>
    </recommendedName>
</protein>
<feature type="signal peptide" evidence="7">
    <location>
        <begin position="1"/>
        <end position="21"/>
    </location>
</feature>
<comment type="caution">
    <text evidence="8">The sequence shown here is derived from an EMBL/GenBank/DDBJ whole genome shotgun (WGS) entry which is preliminary data.</text>
</comment>
<dbReference type="AlphaFoldDB" id="A0A420YM02"/>
<evidence type="ECO:0000256" key="1">
    <source>
        <dbReference type="ARBA" id="ARBA00009431"/>
    </source>
</evidence>
<dbReference type="Proteomes" id="UP000275385">
    <property type="component" value="Unassembled WGS sequence"/>
</dbReference>
<dbReference type="PANTHER" id="PTHR11802:SF189">
    <property type="entry name" value="CARBOXYPEPTIDASE"/>
    <property type="match status" value="1"/>
</dbReference>
<dbReference type="PRINTS" id="PR00724">
    <property type="entry name" value="CRBOXYPTASEC"/>
</dbReference>
<keyword evidence="2" id="KW-0121">Carboxypeptidase</keyword>
<dbReference type="GO" id="GO:0006508">
    <property type="term" value="P:proteolysis"/>
    <property type="evidence" value="ECO:0007669"/>
    <property type="project" value="UniProtKB-KW"/>
</dbReference>
<dbReference type="Gene3D" id="3.40.50.1820">
    <property type="entry name" value="alpha/beta hydrolase"/>
    <property type="match status" value="1"/>
</dbReference>
<dbReference type="STRING" id="177199.A0A420YM02"/>
<sequence length="635" mass="68883">MTIMLTRLAFFLALLLGTAHSQQFIPLPTNITTITSQNYPGAQISYKETYICETTPGVRAWSGYVHLPSNLTTDALHDQNLFFWYFEARNNSGQAPTTLYLPGGPGTSFLDGASGFPCTVNADSNSTTVNPWSFNNASNMLYVDVPVGTGYSYTKPQNGLFDLISLEFNPVKDDTTNLETLSTDLTTLAATLSSQDPADTANTTQQVQRTMYLFAQIWLQEFPEYKTENKQVNIWGYSYSGLFAPATAAHIQQQNHRIHNGTTSDPKAKPIQLGTLGLDNACVDALTQAASYPQFAYNNTYGQFMDADLYTQAMHNLTMDGGCLDQIKTCRAAVVVGDPDGHGTNDTVNSACLQATDFCFSGIQGAFLQLEPARSPFDISLLLPAVSPPEYPAAFYNQRWVQEALGVPVNFTLSSSVIPRDFFARTGDPMRYDAKADLEFLLDTGVGLALVYGDRDYRCNWLGAQNLSLALKHPSAPGFRSAGYADITTNASNTGGLVRQHGNISFSRVFEAGHAVAAYQPETVYRIYQRTILGRDVKTGEVDVAEGYSTDGLKDTFGVRMALPESPGCVCYLYDVQGTCSGEEVEALQNGSAVVKDWVLMGVDAGERSGADGRRVPAVVRTAGAMGLGAVLMGL</sequence>
<evidence type="ECO:0000256" key="4">
    <source>
        <dbReference type="ARBA" id="ARBA00022729"/>
    </source>
</evidence>
<evidence type="ECO:0008006" key="10">
    <source>
        <dbReference type="Google" id="ProtNLM"/>
    </source>
</evidence>
<dbReference type="SUPFAM" id="SSF53474">
    <property type="entry name" value="alpha/beta-Hydrolases"/>
    <property type="match status" value="1"/>
</dbReference>
<dbReference type="PANTHER" id="PTHR11802">
    <property type="entry name" value="SERINE PROTEASE FAMILY S10 SERINE CARBOXYPEPTIDASE"/>
    <property type="match status" value="1"/>
</dbReference>
<keyword evidence="3" id="KW-0645">Protease</keyword>
<evidence type="ECO:0000313" key="9">
    <source>
        <dbReference type="Proteomes" id="UP000275385"/>
    </source>
</evidence>
<evidence type="ECO:0000256" key="5">
    <source>
        <dbReference type="ARBA" id="ARBA00022801"/>
    </source>
</evidence>
<evidence type="ECO:0000256" key="7">
    <source>
        <dbReference type="SAM" id="SignalP"/>
    </source>
</evidence>
<dbReference type="OrthoDB" id="443318at2759"/>
<organism evidence="8 9">
    <name type="scientific">Coniochaeta pulveracea</name>
    <dbReference type="NCBI Taxonomy" id="177199"/>
    <lineage>
        <taxon>Eukaryota</taxon>
        <taxon>Fungi</taxon>
        <taxon>Dikarya</taxon>
        <taxon>Ascomycota</taxon>
        <taxon>Pezizomycotina</taxon>
        <taxon>Sordariomycetes</taxon>
        <taxon>Sordariomycetidae</taxon>
        <taxon>Coniochaetales</taxon>
        <taxon>Coniochaetaceae</taxon>
        <taxon>Coniochaeta</taxon>
    </lineage>
</organism>
<dbReference type="Pfam" id="PF00450">
    <property type="entry name" value="Peptidase_S10"/>
    <property type="match status" value="1"/>
</dbReference>
<dbReference type="EMBL" id="QVQW01000003">
    <property type="protein sequence ID" value="RKU48882.1"/>
    <property type="molecule type" value="Genomic_DNA"/>
</dbReference>
<evidence type="ECO:0000256" key="2">
    <source>
        <dbReference type="ARBA" id="ARBA00022645"/>
    </source>
</evidence>
<proteinExistence type="inferred from homology"/>
<keyword evidence="5" id="KW-0378">Hydrolase</keyword>